<dbReference type="Proteomes" id="UP001058271">
    <property type="component" value="Chromosome"/>
</dbReference>
<dbReference type="EMBL" id="CP073721">
    <property type="protein sequence ID" value="UWZ34014.1"/>
    <property type="molecule type" value="Genomic_DNA"/>
</dbReference>
<accession>A0ABY5YWA6</accession>
<dbReference type="RefSeq" id="WP_260723301.1">
    <property type="nucleotide sequence ID" value="NZ_BAAABS010000037.1"/>
</dbReference>
<evidence type="ECO:0000313" key="1">
    <source>
        <dbReference type="EMBL" id="UWZ34014.1"/>
    </source>
</evidence>
<proteinExistence type="predicted"/>
<organism evidence="1 2">
    <name type="scientific">Dactylosporangium roseum</name>
    <dbReference type="NCBI Taxonomy" id="47989"/>
    <lineage>
        <taxon>Bacteria</taxon>
        <taxon>Bacillati</taxon>
        <taxon>Actinomycetota</taxon>
        <taxon>Actinomycetes</taxon>
        <taxon>Micromonosporales</taxon>
        <taxon>Micromonosporaceae</taxon>
        <taxon>Dactylosporangium</taxon>
    </lineage>
</organism>
<keyword evidence="2" id="KW-1185">Reference proteome</keyword>
<sequence>MADVHIFLEADYRFGVGTLTMRVDHVNWDKPDLYDGEFWYPVEGIQLSTIGVEIGQRQVMIRGRCLRTMGK</sequence>
<reference evidence="1" key="1">
    <citation type="submission" date="2021-04" db="EMBL/GenBank/DDBJ databases">
        <title>Biosynthetic gene clusters of Dactylosporangioum roseum.</title>
        <authorList>
            <person name="Hartkoorn R.C."/>
            <person name="Beaudoing E."/>
            <person name="Hot D."/>
            <person name="Moureu S."/>
        </authorList>
    </citation>
    <scope>NUCLEOTIDE SEQUENCE</scope>
    <source>
        <strain evidence="1">NRRL B-16295</strain>
    </source>
</reference>
<gene>
    <name evidence="1" type="ORF">Drose_22430</name>
</gene>
<protein>
    <submittedName>
        <fullName evidence="1">Uncharacterized protein</fullName>
    </submittedName>
</protein>
<evidence type="ECO:0000313" key="2">
    <source>
        <dbReference type="Proteomes" id="UP001058271"/>
    </source>
</evidence>
<name>A0ABY5YWA6_9ACTN</name>